<gene>
    <name evidence="2" type="primary">LOC112291945</name>
</gene>
<dbReference type="PANTHER" id="PTHR23146">
    <property type="entry name" value="LEO1 PROTEIN"/>
    <property type="match status" value="1"/>
</dbReference>
<feature type="region of interest" description="Disordered" evidence="1">
    <location>
        <begin position="420"/>
        <end position="583"/>
    </location>
</feature>
<dbReference type="KEGG" id="ppp:112291945"/>
<evidence type="ECO:0008006" key="4">
    <source>
        <dbReference type="Google" id="ProtNLM"/>
    </source>
</evidence>
<accession>A0A7I4ATS5</accession>
<feature type="compositionally biased region" description="Basic and acidic residues" evidence="1">
    <location>
        <begin position="1"/>
        <end position="10"/>
    </location>
</feature>
<dbReference type="GO" id="GO:0016593">
    <property type="term" value="C:Cdc73/Paf1 complex"/>
    <property type="evidence" value="ECO:0007669"/>
    <property type="project" value="InterPro"/>
</dbReference>
<dbReference type="RefSeq" id="XP_024395742.1">
    <property type="nucleotide sequence ID" value="XM_024539974.2"/>
</dbReference>
<feature type="compositionally biased region" description="Acidic residues" evidence="1">
    <location>
        <begin position="562"/>
        <end position="574"/>
    </location>
</feature>
<dbReference type="Proteomes" id="UP000006727">
    <property type="component" value="Chromosome 14"/>
</dbReference>
<feature type="compositionally biased region" description="Basic and acidic residues" evidence="1">
    <location>
        <begin position="484"/>
        <end position="506"/>
    </location>
</feature>
<feature type="compositionally biased region" description="Acidic residues" evidence="1">
    <location>
        <begin position="46"/>
        <end position="68"/>
    </location>
</feature>
<feature type="compositionally biased region" description="Basic and acidic residues" evidence="1">
    <location>
        <begin position="544"/>
        <end position="556"/>
    </location>
</feature>
<dbReference type="GO" id="GO:0005634">
    <property type="term" value="C:nucleus"/>
    <property type="evidence" value="ECO:0000318"/>
    <property type="project" value="GO_Central"/>
</dbReference>
<dbReference type="PANTHER" id="PTHR23146:SF0">
    <property type="entry name" value="RNA POLYMERASE-ASSOCIATED PROTEIN LEO1"/>
    <property type="match status" value="1"/>
</dbReference>
<dbReference type="GO" id="GO:0006368">
    <property type="term" value="P:transcription elongation by RNA polymerase II"/>
    <property type="evidence" value="ECO:0007669"/>
    <property type="project" value="InterPro"/>
</dbReference>
<reference evidence="2" key="3">
    <citation type="submission" date="2020-12" db="UniProtKB">
        <authorList>
            <consortium name="EnsemblPlants"/>
        </authorList>
    </citation>
    <scope>IDENTIFICATION</scope>
</reference>
<feature type="compositionally biased region" description="Basic and acidic residues" evidence="1">
    <location>
        <begin position="201"/>
        <end position="219"/>
    </location>
</feature>
<dbReference type="EMBL" id="ABEU02000014">
    <property type="status" value="NOT_ANNOTATED_CDS"/>
    <property type="molecule type" value="Genomic_DNA"/>
</dbReference>
<dbReference type="InParanoid" id="A0A7I4ATS5"/>
<dbReference type="GO" id="GO:1990269">
    <property type="term" value="F:RNA polymerase II C-terminal domain phosphoserine binding"/>
    <property type="evidence" value="ECO:0000318"/>
    <property type="project" value="GO_Central"/>
</dbReference>
<dbReference type="FunCoup" id="A0A7I4ATS5">
    <property type="interactions" value="2230"/>
</dbReference>
<evidence type="ECO:0000313" key="3">
    <source>
        <dbReference type="Proteomes" id="UP000006727"/>
    </source>
</evidence>
<feature type="compositionally biased region" description="Acidic residues" evidence="1">
    <location>
        <begin position="474"/>
        <end position="483"/>
    </location>
</feature>
<dbReference type="EnsemblPlants" id="Pp3c14_2440V3.4">
    <property type="protein sequence ID" value="Pp3c14_2440V3.4"/>
    <property type="gene ID" value="Pp3c14_2440"/>
</dbReference>
<evidence type="ECO:0000313" key="2">
    <source>
        <dbReference type="EnsemblPlants" id="Pp3c14_2440V3.4"/>
    </source>
</evidence>
<reference evidence="2 3" key="2">
    <citation type="journal article" date="2018" name="Plant J.">
        <title>The Physcomitrella patens chromosome-scale assembly reveals moss genome structure and evolution.</title>
        <authorList>
            <person name="Lang D."/>
            <person name="Ullrich K.K."/>
            <person name="Murat F."/>
            <person name="Fuchs J."/>
            <person name="Jenkins J."/>
            <person name="Haas F.B."/>
            <person name="Piednoel M."/>
            <person name="Gundlach H."/>
            <person name="Van Bel M."/>
            <person name="Meyberg R."/>
            <person name="Vives C."/>
            <person name="Morata J."/>
            <person name="Symeonidi A."/>
            <person name="Hiss M."/>
            <person name="Muchero W."/>
            <person name="Kamisugi Y."/>
            <person name="Saleh O."/>
            <person name="Blanc G."/>
            <person name="Decker E.L."/>
            <person name="van Gessel N."/>
            <person name="Grimwood J."/>
            <person name="Hayes R.D."/>
            <person name="Graham S.W."/>
            <person name="Gunter L.E."/>
            <person name="McDaniel S.F."/>
            <person name="Hoernstein S.N.W."/>
            <person name="Larsson A."/>
            <person name="Li F.W."/>
            <person name="Perroud P.F."/>
            <person name="Phillips J."/>
            <person name="Ranjan P."/>
            <person name="Rokshar D.S."/>
            <person name="Rothfels C.J."/>
            <person name="Schneider L."/>
            <person name="Shu S."/>
            <person name="Stevenson D.W."/>
            <person name="Thummler F."/>
            <person name="Tillich M."/>
            <person name="Villarreal Aguilar J.C."/>
            <person name="Widiez T."/>
            <person name="Wong G.K."/>
            <person name="Wymore A."/>
            <person name="Zhang Y."/>
            <person name="Zimmer A.D."/>
            <person name="Quatrano R.S."/>
            <person name="Mayer K.F.X."/>
            <person name="Goodstein D."/>
            <person name="Casacuberta J.M."/>
            <person name="Vandepoele K."/>
            <person name="Reski R."/>
            <person name="Cuming A.C."/>
            <person name="Tuskan G.A."/>
            <person name="Maumus F."/>
            <person name="Salse J."/>
            <person name="Schmutz J."/>
            <person name="Rensing S.A."/>
        </authorList>
    </citation>
    <scope>NUCLEOTIDE SEQUENCE [LARGE SCALE GENOMIC DNA]</scope>
    <source>
        <strain evidence="2 3">cv. Gransden 2004</strain>
    </source>
</reference>
<reference evidence="2 3" key="1">
    <citation type="journal article" date="2008" name="Science">
        <title>The Physcomitrella genome reveals evolutionary insights into the conquest of land by plants.</title>
        <authorList>
            <person name="Rensing S."/>
            <person name="Lang D."/>
            <person name="Zimmer A."/>
            <person name="Terry A."/>
            <person name="Salamov A."/>
            <person name="Shapiro H."/>
            <person name="Nishiyama T."/>
            <person name="Perroud P.-F."/>
            <person name="Lindquist E."/>
            <person name="Kamisugi Y."/>
            <person name="Tanahashi T."/>
            <person name="Sakakibara K."/>
            <person name="Fujita T."/>
            <person name="Oishi K."/>
            <person name="Shin-I T."/>
            <person name="Kuroki Y."/>
            <person name="Toyoda A."/>
            <person name="Suzuki Y."/>
            <person name="Hashimoto A."/>
            <person name="Yamaguchi K."/>
            <person name="Sugano A."/>
            <person name="Kohara Y."/>
            <person name="Fujiyama A."/>
            <person name="Anterola A."/>
            <person name="Aoki S."/>
            <person name="Ashton N."/>
            <person name="Barbazuk W.B."/>
            <person name="Barker E."/>
            <person name="Bennetzen J."/>
            <person name="Bezanilla M."/>
            <person name="Blankenship R."/>
            <person name="Cho S.H."/>
            <person name="Dutcher S."/>
            <person name="Estelle M."/>
            <person name="Fawcett J.A."/>
            <person name="Gundlach H."/>
            <person name="Hanada K."/>
            <person name="Heyl A."/>
            <person name="Hicks K.A."/>
            <person name="Hugh J."/>
            <person name="Lohr M."/>
            <person name="Mayer K."/>
            <person name="Melkozernov A."/>
            <person name="Murata T."/>
            <person name="Nelson D."/>
            <person name="Pils B."/>
            <person name="Prigge M."/>
            <person name="Reiss B."/>
            <person name="Renner T."/>
            <person name="Rombauts S."/>
            <person name="Rushton P."/>
            <person name="Sanderfoot A."/>
            <person name="Schween G."/>
            <person name="Shiu S.-H."/>
            <person name="Stueber K."/>
            <person name="Theodoulou F.L."/>
            <person name="Tu H."/>
            <person name="Van de Peer Y."/>
            <person name="Verrier P.J."/>
            <person name="Waters E."/>
            <person name="Wood A."/>
            <person name="Yang L."/>
            <person name="Cove D."/>
            <person name="Cuming A."/>
            <person name="Hasebe M."/>
            <person name="Lucas S."/>
            <person name="Mishler D.B."/>
            <person name="Reski R."/>
            <person name="Grigoriev I."/>
            <person name="Quatrano R.S."/>
            <person name="Boore J.L."/>
        </authorList>
    </citation>
    <scope>NUCLEOTIDE SEQUENCE [LARGE SCALE GENOMIC DNA]</scope>
    <source>
        <strain evidence="2 3">cv. Gransden 2004</strain>
    </source>
</reference>
<feature type="compositionally biased region" description="Acidic residues" evidence="1">
    <location>
        <begin position="533"/>
        <end position="543"/>
    </location>
</feature>
<organism evidence="2 3">
    <name type="scientific">Physcomitrium patens</name>
    <name type="common">Spreading-leaved earth moss</name>
    <name type="synonym">Physcomitrella patens</name>
    <dbReference type="NCBI Taxonomy" id="3218"/>
    <lineage>
        <taxon>Eukaryota</taxon>
        <taxon>Viridiplantae</taxon>
        <taxon>Streptophyta</taxon>
        <taxon>Embryophyta</taxon>
        <taxon>Bryophyta</taxon>
        <taxon>Bryophytina</taxon>
        <taxon>Bryopsida</taxon>
        <taxon>Funariidae</taxon>
        <taxon>Funariales</taxon>
        <taxon>Funariaceae</taxon>
        <taxon>Physcomitrium</taxon>
    </lineage>
</organism>
<feature type="compositionally biased region" description="Basic and acidic residues" evidence="1">
    <location>
        <begin position="152"/>
        <end position="167"/>
    </location>
</feature>
<feature type="compositionally biased region" description="Basic and acidic residues" evidence="1">
    <location>
        <begin position="36"/>
        <end position="45"/>
    </location>
</feature>
<keyword evidence="3" id="KW-1185">Reference proteome</keyword>
<feature type="compositionally biased region" description="Basic and acidic residues" evidence="1">
    <location>
        <begin position="420"/>
        <end position="466"/>
    </location>
</feature>
<name>A0A7I4ATS5_PHYPA</name>
<feature type="compositionally biased region" description="Basic and acidic residues" evidence="1">
    <location>
        <begin position="69"/>
        <end position="82"/>
    </location>
</feature>
<dbReference type="AlphaFoldDB" id="A0A7I4ATS5"/>
<dbReference type="OrthoDB" id="20844at2759"/>
<dbReference type="GeneID" id="112291945"/>
<proteinExistence type="predicted"/>
<protein>
    <recommendedName>
        <fullName evidence="4">Leo1-like protein</fullName>
    </recommendedName>
</protein>
<evidence type="ECO:0000256" key="1">
    <source>
        <dbReference type="SAM" id="MobiDB-lite"/>
    </source>
</evidence>
<dbReference type="GO" id="GO:0032968">
    <property type="term" value="P:positive regulation of transcription elongation by RNA polymerase II"/>
    <property type="evidence" value="ECO:0000318"/>
    <property type="project" value="GO_Central"/>
</dbReference>
<dbReference type="Gramene" id="Pp3c14_2440V3.4">
    <property type="protein sequence ID" value="Pp3c14_2440V3.4"/>
    <property type="gene ID" value="Pp3c14_2440"/>
</dbReference>
<dbReference type="InterPro" id="IPR007149">
    <property type="entry name" value="Leo1"/>
</dbReference>
<dbReference type="Pfam" id="PF04004">
    <property type="entry name" value="Leo1"/>
    <property type="match status" value="1"/>
</dbReference>
<feature type="region of interest" description="Disordered" evidence="1">
    <location>
        <begin position="1"/>
        <end position="252"/>
    </location>
</feature>
<feature type="compositionally biased region" description="Acidic residues" evidence="1">
    <location>
        <begin position="168"/>
        <end position="186"/>
    </location>
</feature>
<feature type="compositionally biased region" description="Basic and acidic residues" evidence="1">
    <location>
        <begin position="89"/>
        <end position="109"/>
    </location>
</feature>
<feature type="compositionally biased region" description="Basic and acidic residues" evidence="1">
    <location>
        <begin position="228"/>
        <end position="246"/>
    </location>
</feature>
<sequence>MGEEKRHEMMETLFGAESEDSDDEPEPARQAISDQVSDRSDKEGSYEEAEAEEVDGDVEVEVEGEAESEGERGESDAERGASDEEERADSDRGSEDGREVESEGERDGEVEVSASGSDRSHQVQIAGDYEDEDVQEEARGQSEGEEEEQQDDEPRERIEVAEARDVFGESDEEDDQEPEQEPEQEAEERRSPEESLLGSPERVRSDDEGSEGDPARVEDVVGDDDREGSDRYESDDERYIEQKPEKPMGPPIELQVPLRPPPGMPDQLNIVRMSNIMNIDMKPFDPKTYEAEEMFTTDVEGKKQHIRLEENIVRWRPVHNRDGSTSYESNARFVKWSDGSMQLLLGSEVLDLSVQNATQDQSHLFLRHPKSILQSQGQVLRKMRFMPSSLTSKSHRLLTALVDSKHKKVFKVKAVITETDPEKEKHEKEKQAEQRIRNKEDLQRKQEKLGRRYEPPRPRVIERERGLSPGYLEDALEEEDEPDQYDRRSRRYQDQLEQEQRAERRIMHAKRQAPARPPPSRPANRRPLPKDDFLDDSFDDESDREPSAQESDHNDDLVGGAWEEEDDEDEEEEELRPPSRGKAVEREVSTILLTLLVLIFYWREDVEIVRKMIGSGRETGKSDLRLQRRKQCLVEESLSVTVKMTTDVPLSSLFLFPPCCGCMIW</sequence>